<dbReference type="AlphaFoldDB" id="A0A6G1KTQ0"/>
<keyword evidence="2" id="KW-1185">Reference proteome</keyword>
<sequence>MKWAIMNTHEAGDPRPMREYREKFVDNPITRYNRQEFMRVLRFQLPNPQDAVYWQTKPILKAYNKKSPRHESDPLQIEALNIAPTLSVEPYETVPVVHCLVRHELFIKLQLKMVCDIECGWSKSSVMVRDDDRWITLEKLLHGLPDPTMPGCVQQYHNAQFRRWRRNGKTFAFARLPAELQKKILLSAIGEYVQPVHHTLELGDGRRRVVVHLTGGTPREWGFIGHDKTKLPPLRPVNPALFSLNKATRRVALEVLWADTTKRYSVTEGLDILWHGDPSFVHSLTTIPSQPSFINAPALSYLRHLQLDYSNAAYANMFGCPMRPMLDEQHSTLGPALQALPNLRSLELHFQSTTDRNYSPWIAALRGWTPLELPEMYPQVAWDRLPCQKTLHDWILLWAAEHLMGLLAQVRLTGYIKTLIRKKWQAVINSTASERAEILAWIEEEKKSVRASPLGDRNL</sequence>
<accession>A0A6G1KTQ0</accession>
<evidence type="ECO:0000313" key="2">
    <source>
        <dbReference type="Proteomes" id="UP000799436"/>
    </source>
</evidence>
<organism evidence="1 2">
    <name type="scientific">Teratosphaeria nubilosa</name>
    <dbReference type="NCBI Taxonomy" id="161662"/>
    <lineage>
        <taxon>Eukaryota</taxon>
        <taxon>Fungi</taxon>
        <taxon>Dikarya</taxon>
        <taxon>Ascomycota</taxon>
        <taxon>Pezizomycotina</taxon>
        <taxon>Dothideomycetes</taxon>
        <taxon>Dothideomycetidae</taxon>
        <taxon>Mycosphaerellales</taxon>
        <taxon>Teratosphaeriaceae</taxon>
        <taxon>Teratosphaeria</taxon>
    </lineage>
</organism>
<evidence type="ECO:0000313" key="1">
    <source>
        <dbReference type="EMBL" id="KAF2764043.1"/>
    </source>
</evidence>
<reference evidence="1" key="1">
    <citation type="journal article" date="2020" name="Stud. Mycol.">
        <title>101 Dothideomycetes genomes: a test case for predicting lifestyles and emergence of pathogens.</title>
        <authorList>
            <person name="Haridas S."/>
            <person name="Albert R."/>
            <person name="Binder M."/>
            <person name="Bloem J."/>
            <person name="Labutti K."/>
            <person name="Salamov A."/>
            <person name="Andreopoulos B."/>
            <person name="Baker S."/>
            <person name="Barry K."/>
            <person name="Bills G."/>
            <person name="Bluhm B."/>
            <person name="Cannon C."/>
            <person name="Castanera R."/>
            <person name="Culley D."/>
            <person name="Daum C."/>
            <person name="Ezra D."/>
            <person name="Gonzalez J."/>
            <person name="Henrissat B."/>
            <person name="Kuo A."/>
            <person name="Liang C."/>
            <person name="Lipzen A."/>
            <person name="Lutzoni F."/>
            <person name="Magnuson J."/>
            <person name="Mondo S."/>
            <person name="Nolan M."/>
            <person name="Ohm R."/>
            <person name="Pangilinan J."/>
            <person name="Park H.-J."/>
            <person name="Ramirez L."/>
            <person name="Alfaro M."/>
            <person name="Sun H."/>
            <person name="Tritt A."/>
            <person name="Yoshinaga Y."/>
            <person name="Zwiers L.-H."/>
            <person name="Turgeon B."/>
            <person name="Goodwin S."/>
            <person name="Spatafora J."/>
            <person name="Crous P."/>
            <person name="Grigoriev I."/>
        </authorList>
    </citation>
    <scope>NUCLEOTIDE SEQUENCE</scope>
    <source>
        <strain evidence="1">CBS 116005</strain>
    </source>
</reference>
<gene>
    <name evidence="1" type="ORF">EJ03DRAFT_42315</name>
</gene>
<proteinExistence type="predicted"/>
<dbReference type="Proteomes" id="UP000799436">
    <property type="component" value="Unassembled WGS sequence"/>
</dbReference>
<dbReference type="EMBL" id="ML995943">
    <property type="protein sequence ID" value="KAF2764043.1"/>
    <property type="molecule type" value="Genomic_DNA"/>
</dbReference>
<evidence type="ECO:0008006" key="3">
    <source>
        <dbReference type="Google" id="ProtNLM"/>
    </source>
</evidence>
<protein>
    <recommendedName>
        <fullName evidence="3">F-box domain-containing protein</fullName>
    </recommendedName>
</protein>
<dbReference type="OrthoDB" id="5335493at2759"/>
<name>A0A6G1KTQ0_9PEZI</name>